<evidence type="ECO:0000313" key="2">
    <source>
        <dbReference type="Proteomes" id="UP000237441"/>
    </source>
</evidence>
<evidence type="ECO:0000313" key="1">
    <source>
        <dbReference type="EMBL" id="PQK14582.1"/>
    </source>
</evidence>
<sequence length="74" mass="8342">MFMLADENYNCAARLDIRRRKNSCISAANKGGKCAQPYEPAVSLARYSITMTSTHLLRRVYDTALRCPFPLALD</sequence>
<dbReference type="EMBL" id="JRHA01000005">
    <property type="protein sequence ID" value="PQK14582.1"/>
    <property type="molecule type" value="Genomic_DNA"/>
</dbReference>
<organism evidence="1 2">
    <name type="scientific">Beauveria bassiana</name>
    <name type="common">White muscardine disease fungus</name>
    <name type="synonym">Tritirachium shiotae</name>
    <dbReference type="NCBI Taxonomy" id="176275"/>
    <lineage>
        <taxon>Eukaryota</taxon>
        <taxon>Fungi</taxon>
        <taxon>Dikarya</taxon>
        <taxon>Ascomycota</taxon>
        <taxon>Pezizomycotina</taxon>
        <taxon>Sordariomycetes</taxon>
        <taxon>Hypocreomycetidae</taxon>
        <taxon>Hypocreales</taxon>
        <taxon>Cordycipitaceae</taxon>
        <taxon>Beauveria</taxon>
    </lineage>
</organism>
<proteinExistence type="predicted"/>
<reference evidence="1 2" key="1">
    <citation type="submission" date="2016-07" db="EMBL/GenBank/DDBJ databases">
        <title>Comparative genomics of the entomopathogenic fungus Beauveria bassiana.</title>
        <authorList>
            <person name="Valero Jimenez C.A."/>
            <person name="Zwaan B.J."/>
            <person name="Van Kan J.A."/>
            <person name="Takken W."/>
            <person name="Debets A.J."/>
            <person name="Schoustra S.E."/>
            <person name="Koenraadt C.J."/>
        </authorList>
    </citation>
    <scope>NUCLEOTIDE SEQUENCE [LARGE SCALE GENOMIC DNA]</scope>
    <source>
        <strain evidence="1 2">ARSEF 8028</strain>
    </source>
</reference>
<dbReference type="Proteomes" id="UP000237441">
    <property type="component" value="Unassembled WGS sequence"/>
</dbReference>
<gene>
    <name evidence="1" type="ORF">BB8028_0005g01130</name>
</gene>
<name>A0A2S7YFE1_BEABA</name>
<dbReference type="AlphaFoldDB" id="A0A2S7YFE1"/>
<comment type="caution">
    <text evidence="1">The sequence shown here is derived from an EMBL/GenBank/DDBJ whole genome shotgun (WGS) entry which is preliminary data.</text>
</comment>
<accession>A0A2S7YFE1</accession>
<protein>
    <submittedName>
        <fullName evidence="1">Uncharacterized protein</fullName>
    </submittedName>
</protein>